<dbReference type="PANTHER" id="PTHR43465:SF2">
    <property type="entry name" value="DUF1680 DOMAIN PROTEIN (AFU_ORTHOLOGUE AFUA_1G08910)"/>
    <property type="match status" value="1"/>
</dbReference>
<dbReference type="Pfam" id="PF20737">
    <property type="entry name" value="Glyco_hydro127C"/>
    <property type="match status" value="1"/>
</dbReference>
<dbReference type="SUPFAM" id="SSF48208">
    <property type="entry name" value="Six-hairpin glycosidases"/>
    <property type="match status" value="1"/>
</dbReference>
<feature type="domain" description="Non-reducing end beta-L-arabinofuranosidase-like GH127 catalytic" evidence="2">
    <location>
        <begin position="48"/>
        <end position="426"/>
    </location>
</feature>
<dbReference type="AlphaFoldDB" id="A0A371NXM7"/>
<dbReference type="InterPro" id="IPR049049">
    <property type="entry name" value="Beta-AFase-like_GH127_C"/>
</dbReference>
<feature type="region of interest" description="Disordered" evidence="1">
    <location>
        <begin position="1"/>
        <end position="23"/>
    </location>
</feature>
<keyword evidence="4" id="KW-0378">Hydrolase</keyword>
<dbReference type="InterPro" id="IPR049174">
    <property type="entry name" value="Beta-AFase-like"/>
</dbReference>
<dbReference type="GO" id="GO:0016787">
    <property type="term" value="F:hydrolase activity"/>
    <property type="evidence" value="ECO:0007669"/>
    <property type="project" value="UniProtKB-KW"/>
</dbReference>
<accession>A0A371NXM7</accession>
<dbReference type="OrthoDB" id="9757939at2"/>
<feature type="compositionally biased region" description="Basic and acidic residues" evidence="1">
    <location>
        <begin position="1"/>
        <end position="16"/>
    </location>
</feature>
<evidence type="ECO:0000313" key="5">
    <source>
        <dbReference type="Proteomes" id="UP000262172"/>
    </source>
</evidence>
<dbReference type="InterPro" id="IPR012878">
    <property type="entry name" value="Beta-AFase-like_GH127_cat"/>
</dbReference>
<dbReference type="Pfam" id="PF07944">
    <property type="entry name" value="Beta-AFase-like_GH127_cat"/>
    <property type="match status" value="1"/>
</dbReference>
<evidence type="ECO:0000256" key="1">
    <source>
        <dbReference type="SAM" id="MobiDB-lite"/>
    </source>
</evidence>
<dbReference type="GO" id="GO:0005975">
    <property type="term" value="P:carbohydrate metabolic process"/>
    <property type="evidence" value="ECO:0007669"/>
    <property type="project" value="InterPro"/>
</dbReference>
<gene>
    <name evidence="4" type="ORF">DY023_04730</name>
</gene>
<dbReference type="EMBL" id="QUAB01000024">
    <property type="protein sequence ID" value="REJ07010.1"/>
    <property type="molecule type" value="Genomic_DNA"/>
</dbReference>
<comment type="caution">
    <text evidence="4">The sequence shown here is derived from an EMBL/GenBank/DDBJ whole genome shotgun (WGS) entry which is preliminary data.</text>
</comment>
<reference evidence="4 5" key="1">
    <citation type="submission" date="2018-08" db="EMBL/GenBank/DDBJ databases">
        <title>Isolation, diversity and antifungal activity of Actinobacteria from cow dung.</title>
        <authorList>
            <person name="Ling L."/>
        </authorList>
    </citation>
    <scope>NUCLEOTIDE SEQUENCE [LARGE SCALE GENOMIC DNA]</scope>
    <source>
        <strain evidence="4 5">NEAU-LLE</strain>
    </source>
</reference>
<evidence type="ECO:0000313" key="4">
    <source>
        <dbReference type="EMBL" id="REJ07010.1"/>
    </source>
</evidence>
<feature type="domain" description="Non-reducing end beta-L-arabinofuranosidase-like GH127 C-terminal" evidence="3">
    <location>
        <begin position="532"/>
        <end position="645"/>
    </location>
</feature>
<name>A0A371NXM7_9MICO</name>
<dbReference type="PANTHER" id="PTHR43465">
    <property type="entry name" value="DUF1680 DOMAIN PROTEIN (AFU_ORTHOLOGUE AFUA_1G08910)"/>
    <property type="match status" value="1"/>
</dbReference>
<dbReference type="Proteomes" id="UP000262172">
    <property type="component" value="Unassembled WGS sequence"/>
</dbReference>
<evidence type="ECO:0000259" key="3">
    <source>
        <dbReference type="Pfam" id="PF20737"/>
    </source>
</evidence>
<dbReference type="InterPro" id="IPR008928">
    <property type="entry name" value="6-hairpin_glycosidase_sf"/>
</dbReference>
<keyword evidence="5" id="KW-1185">Reference proteome</keyword>
<sequence>MLVRDRSHPHRSRPEQEELVNGPVTPTAAASVAERPVPLDAVRFAPEGMLGAWQHRNAEATLPHCIARLEAGGALPNMRRVTGEHAGPFVGFHFSDSDIYKVLEAVGWEAGRSDITPLLPWVDETVDLLQRAQRADGYLNSHFQVDAPDRIFADLRWGHELYCLGHLLQAGVAWARTVGRTDILEMGLRFAALVDERFGPSCEAGVCGHPEIETALVEVHRVTGDERWLRLAEVFVDRRGHRSVGEDRFGYHYFQDHTPVREVTDATGHAVRQLYLAAGVADVAAETGERALLEADERIWRSAFGEKQYITGGLGSRHRDEAFGDPFELPPDRAYAETCAAIAGFQFSWRMLLATGDGRYADEMERALINAIAESTSLDGTCFFYSSPLQLRTHRDGVHEQAPSERAAWYECACCPPNLARLLSSLHGYAATVADGRLRLQLLTDCTVDLGATGVGSGLLHVRTGYPWDGDVVLRFDEPFTGRLEVRRPAWATEVAVDGVPATDAGYLVLDGSTSPLSEARISFGMPVVVRAPHPRIDAARGTVAITRGPAVYCLEQADLPGGVVLEDVAVDPAAVWSVDAAPIEASGWGAPALRGWARVRTPDAGETYAPWHPSVPGGDEIDVRLIPYALWGNREPGAMRVWLPVR</sequence>
<organism evidence="4 5">
    <name type="scientific">Microbacterium bovistercoris</name>
    <dbReference type="NCBI Taxonomy" id="2293570"/>
    <lineage>
        <taxon>Bacteria</taxon>
        <taxon>Bacillati</taxon>
        <taxon>Actinomycetota</taxon>
        <taxon>Actinomycetes</taxon>
        <taxon>Micrococcales</taxon>
        <taxon>Microbacteriaceae</taxon>
        <taxon>Microbacterium</taxon>
    </lineage>
</organism>
<proteinExistence type="predicted"/>
<evidence type="ECO:0000259" key="2">
    <source>
        <dbReference type="Pfam" id="PF07944"/>
    </source>
</evidence>
<protein>
    <submittedName>
        <fullName evidence="4">Glycoside hydrolase family 127 protein</fullName>
    </submittedName>
</protein>